<gene>
    <name evidence="1" type="ORF">JHE00_08740</name>
</gene>
<keyword evidence="2" id="KW-1185">Reference proteome</keyword>
<evidence type="ECO:0000313" key="1">
    <source>
        <dbReference type="EMBL" id="MBK1784414.1"/>
    </source>
</evidence>
<dbReference type="Proteomes" id="UP000635245">
    <property type="component" value="Unassembled WGS sequence"/>
</dbReference>
<dbReference type="RefSeq" id="WP_200316787.1">
    <property type="nucleotide sequence ID" value="NZ_JAENJH010000002.1"/>
</dbReference>
<proteinExistence type="predicted"/>
<reference evidence="1" key="1">
    <citation type="submission" date="2020-12" db="EMBL/GenBank/DDBJ databases">
        <title>Prauserella sp. ASG 168, a novel actinomycete isolated from cave rock.</title>
        <authorList>
            <person name="Suriyachadkun C."/>
        </authorList>
    </citation>
    <scope>NUCLEOTIDE SEQUENCE</scope>
    <source>
        <strain evidence="1">ASG 168</strain>
    </source>
</reference>
<protein>
    <submittedName>
        <fullName evidence="1">Uncharacterized protein</fullName>
    </submittedName>
</protein>
<accession>A0A934QRM1</accession>
<dbReference type="AlphaFoldDB" id="A0A934QRM1"/>
<dbReference type="EMBL" id="JAENJH010000002">
    <property type="protein sequence ID" value="MBK1784414.1"/>
    <property type="molecule type" value="Genomic_DNA"/>
</dbReference>
<comment type="caution">
    <text evidence="1">The sequence shown here is derived from an EMBL/GenBank/DDBJ whole genome shotgun (WGS) entry which is preliminary data.</text>
</comment>
<name>A0A934QRM1_9PSEU</name>
<evidence type="ECO:0000313" key="2">
    <source>
        <dbReference type="Proteomes" id="UP000635245"/>
    </source>
</evidence>
<organism evidence="1 2">
    <name type="scientific">Prauserella cavernicola</name>
    <dbReference type="NCBI Taxonomy" id="2800127"/>
    <lineage>
        <taxon>Bacteria</taxon>
        <taxon>Bacillati</taxon>
        <taxon>Actinomycetota</taxon>
        <taxon>Actinomycetes</taxon>
        <taxon>Pseudonocardiales</taxon>
        <taxon>Pseudonocardiaceae</taxon>
        <taxon>Prauserella</taxon>
    </lineage>
</organism>
<sequence>MDSVDDDARLRRFRLRRREPAQSAVAFLERMQSALVEGPPSGPPRLTANDIRRAHPSATDAEVAALLAHQAGPDSSIRPPTRYEELGVHKSVQLVASRIDEAVVRAGRGRGSDPPLVGLLDVGHLNARTMRMPGDDGHLVLVDRELLQFLFLFGKAVALAVPSGPTAPAGMLGFATKRADVRAHLRQDDEAVRRFLDAVFSYVTTGRASAAEPYRVAPGAQRFSSIVVQAAHTFLLAHEYAHVLEDHVGDGEQSPRWSMNLEGVADTVGLQLTIDVMQRTGHDLYFTYWGAELVLFATETALKAISLLRSGNDVRGMRDDELHQHAAFEARRTMLEFLVRGEMERATGDKDSFERQWQEISEGLHVMRDIVAELWHETEPLLRLAHDQGARPAAVWES</sequence>